<keyword evidence="1" id="KW-0812">Transmembrane</keyword>
<feature type="transmembrane region" description="Helical" evidence="1">
    <location>
        <begin position="12"/>
        <end position="35"/>
    </location>
</feature>
<feature type="transmembrane region" description="Helical" evidence="1">
    <location>
        <begin position="75"/>
        <end position="97"/>
    </location>
</feature>
<proteinExistence type="predicted"/>
<keyword evidence="1" id="KW-0472">Membrane</keyword>
<feature type="transmembrane region" description="Helical" evidence="1">
    <location>
        <begin position="47"/>
        <end position="68"/>
    </location>
</feature>
<evidence type="ECO:0000313" key="3">
    <source>
        <dbReference type="Proteomes" id="UP001501671"/>
    </source>
</evidence>
<evidence type="ECO:0008006" key="4">
    <source>
        <dbReference type="Google" id="ProtNLM"/>
    </source>
</evidence>
<dbReference type="Proteomes" id="UP001501671">
    <property type="component" value="Unassembled WGS sequence"/>
</dbReference>
<reference evidence="3" key="1">
    <citation type="journal article" date="2019" name="Int. J. Syst. Evol. Microbiol.">
        <title>The Global Catalogue of Microorganisms (GCM) 10K type strain sequencing project: providing services to taxonomists for standard genome sequencing and annotation.</title>
        <authorList>
            <consortium name="The Broad Institute Genomics Platform"/>
            <consortium name="The Broad Institute Genome Sequencing Center for Infectious Disease"/>
            <person name="Wu L."/>
            <person name="Ma J."/>
        </authorList>
    </citation>
    <scope>NUCLEOTIDE SEQUENCE [LARGE SCALE GENOMIC DNA]</scope>
    <source>
        <strain evidence="3">JCM 17666</strain>
    </source>
</reference>
<dbReference type="EMBL" id="BAABFO010000001">
    <property type="protein sequence ID" value="GAA4323561.1"/>
    <property type="molecule type" value="Genomic_DNA"/>
</dbReference>
<gene>
    <name evidence="2" type="ORF">GCM10023144_04490</name>
</gene>
<comment type="caution">
    <text evidence="2">The sequence shown here is derived from an EMBL/GenBank/DDBJ whole genome shotgun (WGS) entry which is preliminary data.</text>
</comment>
<dbReference type="Pfam" id="PF12365">
    <property type="entry name" value="DUF3649"/>
    <property type="match status" value="1"/>
</dbReference>
<accession>A0ABP8GFQ3</accession>
<dbReference type="InterPro" id="IPR022109">
    <property type="entry name" value="DUF3649"/>
</dbReference>
<evidence type="ECO:0000256" key="1">
    <source>
        <dbReference type="SAM" id="Phobius"/>
    </source>
</evidence>
<sequence length="100" mass="9842">MNGMAGYRARVAVRAAAAVGGGYLVGAALAAGLAVAGPALGMARADAVLAATMLSFVAHAVAAMWAFGCSSARRAWAGVLLAAAVLGMPAWLAGWLWTPA</sequence>
<keyword evidence="3" id="KW-1185">Reference proteome</keyword>
<name>A0ABP8GFQ3_9BURK</name>
<protein>
    <recommendedName>
        <fullName evidence="4">DUF3649 domain-containing protein</fullName>
    </recommendedName>
</protein>
<evidence type="ECO:0000313" key="2">
    <source>
        <dbReference type="EMBL" id="GAA4323561.1"/>
    </source>
</evidence>
<keyword evidence="1" id="KW-1133">Transmembrane helix</keyword>
<organism evidence="2 3">
    <name type="scientific">Pigmentiphaga soli</name>
    <dbReference type="NCBI Taxonomy" id="1007095"/>
    <lineage>
        <taxon>Bacteria</taxon>
        <taxon>Pseudomonadati</taxon>
        <taxon>Pseudomonadota</taxon>
        <taxon>Betaproteobacteria</taxon>
        <taxon>Burkholderiales</taxon>
        <taxon>Alcaligenaceae</taxon>
        <taxon>Pigmentiphaga</taxon>
    </lineage>
</organism>